<organism evidence="3 4">
    <name type="scientific">Sporolactobacillus mangiferae</name>
    <dbReference type="NCBI Taxonomy" id="2940498"/>
    <lineage>
        <taxon>Bacteria</taxon>
        <taxon>Bacillati</taxon>
        <taxon>Bacillota</taxon>
        <taxon>Bacilli</taxon>
        <taxon>Bacillales</taxon>
        <taxon>Sporolactobacillaceae</taxon>
        <taxon>Sporolactobacillus</taxon>
    </lineage>
</organism>
<keyword evidence="4" id="KW-1185">Reference proteome</keyword>
<dbReference type="Proteomes" id="UP001203004">
    <property type="component" value="Unassembled WGS sequence"/>
</dbReference>
<dbReference type="Gene3D" id="3.40.630.30">
    <property type="match status" value="1"/>
</dbReference>
<proteinExistence type="predicted"/>
<evidence type="ECO:0000313" key="4">
    <source>
        <dbReference type="Proteomes" id="UP001203004"/>
    </source>
</evidence>
<accession>A0ABT0MCM2</accession>
<dbReference type="InterPro" id="IPR016181">
    <property type="entry name" value="Acyl_CoA_acyltransferase"/>
</dbReference>
<dbReference type="PANTHER" id="PTHR31435">
    <property type="entry name" value="PROTEIN NATD1"/>
    <property type="match status" value="1"/>
</dbReference>
<evidence type="ECO:0000313" key="3">
    <source>
        <dbReference type="EMBL" id="MCL1632619.1"/>
    </source>
</evidence>
<dbReference type="PROSITE" id="PS51729">
    <property type="entry name" value="GNAT_YJDJ"/>
    <property type="match status" value="1"/>
</dbReference>
<dbReference type="InterPro" id="IPR000182">
    <property type="entry name" value="GNAT_dom"/>
</dbReference>
<protein>
    <submittedName>
        <fullName evidence="3">N-acetyltransferase</fullName>
    </submittedName>
</protein>
<dbReference type="EMBL" id="JAMAST010000018">
    <property type="protein sequence ID" value="MCL1632619.1"/>
    <property type="molecule type" value="Genomic_DNA"/>
</dbReference>
<dbReference type="SUPFAM" id="SSF55729">
    <property type="entry name" value="Acyl-CoA N-acyltransferases (Nat)"/>
    <property type="match status" value="1"/>
</dbReference>
<dbReference type="RefSeq" id="WP_249102526.1">
    <property type="nucleotide sequence ID" value="NZ_JAMAST010000018.1"/>
</dbReference>
<name>A0ABT0MCM2_9BACL</name>
<feature type="domain" description="N-acetyltransferase" evidence="2">
    <location>
        <begin position="2"/>
        <end position="89"/>
    </location>
</feature>
<dbReference type="PROSITE" id="PS51186">
    <property type="entry name" value="GNAT"/>
    <property type="match status" value="1"/>
</dbReference>
<gene>
    <name evidence="3" type="ORF">M3N64_11890</name>
</gene>
<dbReference type="CDD" id="cd04301">
    <property type="entry name" value="NAT_SF"/>
    <property type="match status" value="1"/>
</dbReference>
<dbReference type="InterPro" id="IPR031165">
    <property type="entry name" value="GNAT_YJDJ"/>
</dbReference>
<evidence type="ECO:0000259" key="1">
    <source>
        <dbReference type="PROSITE" id="PS51186"/>
    </source>
</evidence>
<dbReference type="PANTHER" id="PTHR31435:SF10">
    <property type="entry name" value="BSR4717 PROTEIN"/>
    <property type="match status" value="1"/>
</dbReference>
<sequence>MEIKQGIQRFYMLDGNKEIGEVTFTEEHPLVLSINHTYVDPHYRGKHIAKQLIQAVVDLAVKEHKTIDPVCSYAKAWFQRNESAQAILYKKKP</sequence>
<comment type="caution">
    <text evidence="3">The sequence shown here is derived from an EMBL/GenBank/DDBJ whole genome shotgun (WGS) entry which is preliminary data.</text>
</comment>
<reference evidence="3 4" key="1">
    <citation type="submission" date="2022-05" db="EMBL/GenBank/DDBJ databases">
        <title>Sporolactobacillus sp nov CPB3-1, isolated from tree bark (Mangifera indica L.).</title>
        <authorList>
            <person name="Phuengjayaem S."/>
            <person name="Tanasupawat S."/>
        </authorList>
    </citation>
    <scope>NUCLEOTIDE SEQUENCE [LARGE SCALE GENOMIC DNA]</scope>
    <source>
        <strain evidence="3 4">CPB3-1</strain>
    </source>
</reference>
<feature type="domain" description="N-acetyltransferase" evidence="1">
    <location>
        <begin position="1"/>
        <end position="93"/>
    </location>
</feature>
<dbReference type="Pfam" id="PF14542">
    <property type="entry name" value="Acetyltransf_CG"/>
    <property type="match status" value="1"/>
</dbReference>
<dbReference type="InterPro" id="IPR045057">
    <property type="entry name" value="Gcn5-rel_NAT"/>
</dbReference>
<evidence type="ECO:0000259" key="2">
    <source>
        <dbReference type="PROSITE" id="PS51729"/>
    </source>
</evidence>